<dbReference type="AlphaFoldDB" id="A0A9X3N2V7"/>
<feature type="region of interest" description="Disordered" evidence="2">
    <location>
        <begin position="882"/>
        <end position="925"/>
    </location>
</feature>
<dbReference type="Gene3D" id="1.20.120.20">
    <property type="entry name" value="Apolipoprotein"/>
    <property type="match status" value="1"/>
</dbReference>
<gene>
    <name evidence="3" type="ORF">OM076_44310</name>
</gene>
<evidence type="ECO:0000313" key="4">
    <source>
        <dbReference type="Proteomes" id="UP001149140"/>
    </source>
</evidence>
<dbReference type="RefSeq" id="WP_270046655.1">
    <property type="nucleotide sequence ID" value="NZ_JAPDOD010000106.1"/>
</dbReference>
<feature type="compositionally biased region" description="Basic and acidic residues" evidence="2">
    <location>
        <begin position="316"/>
        <end position="336"/>
    </location>
</feature>
<feature type="compositionally biased region" description="Gly residues" evidence="2">
    <location>
        <begin position="72"/>
        <end position="85"/>
    </location>
</feature>
<feature type="compositionally biased region" description="Gly residues" evidence="2">
    <location>
        <begin position="23"/>
        <end position="38"/>
    </location>
</feature>
<keyword evidence="4" id="KW-1185">Reference proteome</keyword>
<feature type="compositionally biased region" description="Low complexity" evidence="2">
    <location>
        <begin position="1"/>
        <end position="22"/>
    </location>
</feature>
<accession>A0A9X3N2V7</accession>
<dbReference type="Proteomes" id="UP001149140">
    <property type="component" value="Unassembled WGS sequence"/>
</dbReference>
<feature type="compositionally biased region" description="Low complexity" evidence="2">
    <location>
        <begin position="55"/>
        <end position="71"/>
    </location>
</feature>
<comment type="caution">
    <text evidence="3">The sequence shown here is derived from an EMBL/GenBank/DDBJ whole genome shotgun (WGS) entry which is preliminary data.</text>
</comment>
<protein>
    <submittedName>
        <fullName evidence="3">Uncharacterized protein</fullName>
    </submittedName>
</protein>
<evidence type="ECO:0000313" key="3">
    <source>
        <dbReference type="EMBL" id="MDA0167365.1"/>
    </source>
</evidence>
<reference evidence="3" key="1">
    <citation type="submission" date="2022-10" db="EMBL/GenBank/DDBJ databases">
        <title>The WGS of Solirubrobacter ginsenosidimutans DSM 21036.</title>
        <authorList>
            <person name="Jiang Z."/>
        </authorList>
    </citation>
    <scope>NUCLEOTIDE SEQUENCE</scope>
    <source>
        <strain evidence="3">DSM 21036</strain>
    </source>
</reference>
<feature type="region of interest" description="Disordered" evidence="2">
    <location>
        <begin position="1"/>
        <end position="144"/>
    </location>
</feature>
<keyword evidence="1" id="KW-0175">Coiled coil</keyword>
<proteinExistence type="predicted"/>
<dbReference type="EMBL" id="JAPDOD010000106">
    <property type="protein sequence ID" value="MDA0167365.1"/>
    <property type="molecule type" value="Genomic_DNA"/>
</dbReference>
<organism evidence="3 4">
    <name type="scientific">Solirubrobacter ginsenosidimutans</name>
    <dbReference type="NCBI Taxonomy" id="490573"/>
    <lineage>
        <taxon>Bacteria</taxon>
        <taxon>Bacillati</taxon>
        <taxon>Actinomycetota</taxon>
        <taxon>Thermoleophilia</taxon>
        <taxon>Solirubrobacterales</taxon>
        <taxon>Solirubrobacteraceae</taxon>
        <taxon>Solirubrobacter</taxon>
    </lineage>
</organism>
<feature type="compositionally biased region" description="Low complexity" evidence="2">
    <location>
        <begin position="86"/>
        <end position="98"/>
    </location>
</feature>
<feature type="coiled-coil region" evidence="1">
    <location>
        <begin position="554"/>
        <end position="581"/>
    </location>
</feature>
<feature type="compositionally biased region" description="Basic and acidic residues" evidence="2">
    <location>
        <begin position="882"/>
        <end position="895"/>
    </location>
</feature>
<name>A0A9X3N2V7_9ACTN</name>
<evidence type="ECO:0000256" key="1">
    <source>
        <dbReference type="SAM" id="Coils"/>
    </source>
</evidence>
<sequence>GAVAQGAAGSAGAGASAAAGPEAKGGGSAGAGASGAAGAGAAAKRGGAAGGGAAAGPDVKGGAAGKAAAGPDGKGAAGGGAGVGAAAGPEGKAASAGAGASGGAAAGPAINKDPHADPAFQAMKGKSQAAAGGSKQHAPASAGAASAQAAAVPPANDLSSQAQAAQVDEMATKEPGAFDRAAFIQAVKQAVDNSAPKNLEEADDFKDGGANQVKGQVSGLVGKGKDESQKDIKDATVAAPDASKAKPKQVEPMTNEPVGSATSTVGAANAMPAPVPPATTDLSGGPNEIDKQMADAEVTDEQIHKSNEPTFNSALDARDTAKEHSDKAPADYRKQEQGVLGKAKGDAAGMESQGLAQMHGARGQAFQQALGHKQGAKTEDEAKRAKVASDIQGIYEKTKTDVTKTLGELDGKVDQAFTSGEAAARKRFEDYVGKRMDAYKDDRYDGILGGARWLKDKLLGMPSEVNVFYAEGKTQYLADMDTVIGKVADVVGAGLTAARARITQGKGEIAKYVAQLPQDLQKVGKEAESKLDGQFEQLTAEVDSKQSELVDTLARKYVESRDQLDARIDEMKAANRGLVDKAIDAVAGVIKTIIQLKNMLLGVLAKAADVIGDIIADPIGFLGKLVDGIKAGLNRFVGNIGAHLQEGLMGWLFGAIGRAGIQLPKSFDIAGIFDLVMQVLGLTYRQIRARVVKLVGEKVMARLEQTVDVFKMLVTEGIPGLWKWIKDKVGDLEEIVIGGIKTFIIEKVIKAGITWLIAFLNPAAAFIKACKMIYDVIMFIIERGAEIMDFVRSILDSVGAIAKGAIGVVAEKVESSLAKALPLAISFLASLLGLGGISEKIHSIIQKVQAPISKAVDFVVMGAVKGAKKLFGWAKGKAKGLKDRLTGKNKTKDADQPDPNAPDAKQDEQQDREQRLKGATDDTEALMRQPEATVDSVRAKLPEIKERYKLTSIELEKDGEFSYRPKAVINPTMQGPPGVLFTPEQLAEMRKTAQQWARQIKEKGHKDVFLADPMKYIAGDPAAKKQPKVQVGDAVESAAHPQLAAIAAEAGLTLVRGLHIQATGDKGNVGGKQAEMDFVLLGADSVAEVVSAKIDPGKYSFSTDRKALGHFTDAPLSGQPLIDYLTANFGATPVWKKATGLQAVHTSGRMPLADFRTQYLDKTPVSSVTVSGVSPGPEQPLNRQLTSTAPQLLDEMIKLVKDQL</sequence>
<feature type="compositionally biased region" description="Basic and acidic residues" evidence="2">
    <location>
        <begin position="904"/>
        <end position="920"/>
    </location>
</feature>
<feature type="region of interest" description="Disordered" evidence="2">
    <location>
        <begin position="199"/>
        <end position="384"/>
    </location>
</feature>
<evidence type="ECO:0000256" key="2">
    <source>
        <dbReference type="SAM" id="MobiDB-lite"/>
    </source>
</evidence>
<feature type="non-terminal residue" evidence="3">
    <location>
        <position position="1"/>
    </location>
</feature>
<feature type="compositionally biased region" description="Basic and acidic residues" evidence="2">
    <location>
        <begin position="223"/>
        <end position="234"/>
    </location>
</feature>